<accession>A0ABQ7CXZ4</accession>
<dbReference type="Proteomes" id="UP000266723">
    <property type="component" value="Unassembled WGS sequence"/>
</dbReference>
<protein>
    <recommendedName>
        <fullName evidence="4">JmjN domain-containing protein</fullName>
    </recommendedName>
</protein>
<feature type="region of interest" description="Disordered" evidence="1">
    <location>
        <begin position="1"/>
        <end position="24"/>
    </location>
</feature>
<proteinExistence type="predicted"/>
<feature type="compositionally biased region" description="Basic residues" evidence="1">
    <location>
        <begin position="1"/>
        <end position="13"/>
    </location>
</feature>
<evidence type="ECO:0000313" key="2">
    <source>
        <dbReference type="EMBL" id="KAF3564580.1"/>
    </source>
</evidence>
<organism evidence="2 3">
    <name type="scientific">Brassica cretica</name>
    <name type="common">Mustard</name>
    <dbReference type="NCBI Taxonomy" id="69181"/>
    <lineage>
        <taxon>Eukaryota</taxon>
        <taxon>Viridiplantae</taxon>
        <taxon>Streptophyta</taxon>
        <taxon>Embryophyta</taxon>
        <taxon>Tracheophyta</taxon>
        <taxon>Spermatophyta</taxon>
        <taxon>Magnoliopsida</taxon>
        <taxon>eudicotyledons</taxon>
        <taxon>Gunneridae</taxon>
        <taxon>Pentapetalae</taxon>
        <taxon>rosids</taxon>
        <taxon>malvids</taxon>
        <taxon>Brassicales</taxon>
        <taxon>Brassicaceae</taxon>
        <taxon>Brassiceae</taxon>
        <taxon>Brassica</taxon>
    </lineage>
</organism>
<reference evidence="2 3" key="1">
    <citation type="journal article" date="2020" name="BMC Genomics">
        <title>Intraspecific diversification of the crop wild relative Brassica cretica Lam. using demographic model selection.</title>
        <authorList>
            <person name="Kioukis A."/>
            <person name="Michalopoulou V.A."/>
            <person name="Briers L."/>
            <person name="Pirintsos S."/>
            <person name="Studholme D.J."/>
            <person name="Pavlidis P."/>
            <person name="Sarris P.F."/>
        </authorList>
    </citation>
    <scope>NUCLEOTIDE SEQUENCE [LARGE SCALE GENOMIC DNA]</scope>
    <source>
        <strain evidence="3">cv. PFS-1207/04</strain>
    </source>
</reference>
<comment type="caution">
    <text evidence="2">The sequence shown here is derived from an EMBL/GenBank/DDBJ whole genome shotgun (WGS) entry which is preliminary data.</text>
</comment>
<keyword evidence="3" id="KW-1185">Reference proteome</keyword>
<dbReference type="PANTHER" id="PTHR31099">
    <property type="entry name" value="OS06G0165300 PROTEIN"/>
    <property type="match status" value="1"/>
</dbReference>
<evidence type="ECO:0008006" key="4">
    <source>
        <dbReference type="Google" id="ProtNLM"/>
    </source>
</evidence>
<dbReference type="PANTHER" id="PTHR31099:SF28">
    <property type="entry name" value="F5J5.12"/>
    <property type="match status" value="1"/>
</dbReference>
<name>A0ABQ7CXZ4_BRACR</name>
<evidence type="ECO:0000313" key="3">
    <source>
        <dbReference type="Proteomes" id="UP000266723"/>
    </source>
</evidence>
<dbReference type="EMBL" id="QGKV02000759">
    <property type="protein sequence ID" value="KAF3564580.1"/>
    <property type="molecule type" value="Genomic_DNA"/>
</dbReference>
<sequence>MSSKRKSSIKSRRDRSVPEGFSSQHVGVVPKVEFSAEPIDPEEVDAWRTAMGEVKRPVPVVWVPPLFKTNPVAGCPSRSCPNGLAAIRHFCRISESVEFCLPEDGEVAQSPPEGYFTCYETYLMQCHLWFPIPELIVQLLSRFNLSISQVNPCGLQHLIGTLVLS</sequence>
<evidence type="ECO:0000256" key="1">
    <source>
        <dbReference type="SAM" id="MobiDB-lite"/>
    </source>
</evidence>
<gene>
    <name evidence="2" type="ORF">DY000_02014526</name>
</gene>